<feature type="domain" description="Glucosamine/galactosamine-6-phosphate isomerase" evidence="5">
    <location>
        <begin position="26"/>
        <end position="218"/>
    </location>
</feature>
<dbReference type="CDD" id="cd01399">
    <property type="entry name" value="GlcN6P_deaminase"/>
    <property type="match status" value="1"/>
</dbReference>
<dbReference type="Proteomes" id="UP000236162">
    <property type="component" value="Unassembled WGS sequence"/>
</dbReference>
<organism evidence="8 11">
    <name type="scientific">Lactiplantibacillus paraplantarum</name>
    <dbReference type="NCBI Taxonomy" id="60520"/>
    <lineage>
        <taxon>Bacteria</taxon>
        <taxon>Bacillati</taxon>
        <taxon>Bacillota</taxon>
        <taxon>Bacilli</taxon>
        <taxon>Lactobacillales</taxon>
        <taxon>Lactobacillaceae</taxon>
        <taxon>Lactiplantibacillus</taxon>
    </lineage>
</organism>
<accession>A0A098R7Y3</accession>
<dbReference type="Gene3D" id="3.40.50.1360">
    <property type="match status" value="1"/>
</dbReference>
<comment type="pathway">
    <text evidence="4">Amino-sugar metabolism; N-acetylneuraminate degradation; D-fructose 6-phosphate from N-acetylneuraminate: step 5/5.</text>
</comment>
<dbReference type="HAMAP" id="MF_01241">
    <property type="entry name" value="GlcN6P_deamin"/>
    <property type="match status" value="1"/>
</dbReference>
<reference evidence="7 9" key="1">
    <citation type="submission" date="2017-04" db="EMBL/GenBank/DDBJ databases">
        <title>In vitro and in silico characterization of Lactobacillus paraplantarum D2-1, a starter culture for soymilk fermentation.</title>
        <authorList>
            <person name="Endo A."/>
            <person name="Sasaki F."/>
            <person name="Maeno S."/>
            <person name="Kanesaki Y."/>
            <person name="Kubota E."/>
            <person name="Torres G.A."/>
            <person name="Tomita S."/>
            <person name="Nakagawa J."/>
        </authorList>
    </citation>
    <scope>NUCLEOTIDE SEQUENCE [LARGE SCALE GENOMIC DNA]</scope>
    <source>
        <strain evidence="7 9">D2-1</strain>
    </source>
</reference>
<feature type="active site" description="Proton acceptor; for ring-opening step" evidence="4">
    <location>
        <position position="130"/>
    </location>
</feature>
<gene>
    <name evidence="4 7" type="primary">nagB</name>
    <name evidence="8" type="ORF">EUZ87_01085</name>
    <name evidence="6" type="ORF">LP667_00925</name>
    <name evidence="7" type="ORF">LPPLD21_00728</name>
</gene>
<keyword evidence="3 4" id="KW-0119">Carbohydrate metabolism</keyword>
<evidence type="ECO:0000313" key="7">
    <source>
        <dbReference type="EMBL" id="GBF01224.1"/>
    </source>
</evidence>
<evidence type="ECO:0000313" key="11">
    <source>
        <dbReference type="Proteomes" id="UP000292648"/>
    </source>
</evidence>
<dbReference type="GO" id="GO:0006046">
    <property type="term" value="P:N-acetylglucosamine catabolic process"/>
    <property type="evidence" value="ECO:0007669"/>
    <property type="project" value="TreeGrafter"/>
</dbReference>
<dbReference type="RefSeq" id="WP_021730507.1">
    <property type="nucleotide sequence ID" value="NZ_AVAI01000037.1"/>
</dbReference>
<dbReference type="PANTHER" id="PTHR11280:SF5">
    <property type="entry name" value="GLUCOSAMINE-6-PHOSPHATE ISOMERASE"/>
    <property type="match status" value="1"/>
</dbReference>
<protein>
    <recommendedName>
        <fullName evidence="4">Glucosamine-6-phosphate deaminase</fullName>
        <ecNumber evidence="4">3.5.99.6</ecNumber>
    </recommendedName>
    <alternativeName>
        <fullName evidence="4">GlcN6P deaminase</fullName>
        <shortName evidence="4">GNPDA</shortName>
    </alternativeName>
    <alternativeName>
        <fullName evidence="4">Glucosamine-6-phosphate isomerase</fullName>
    </alternativeName>
</protein>
<sequence>MKVIVVKDQAAGGKEGYKVFKNALDNGAKVFGLATGSTPVTTYKEIVNSDLDFSDCTSVNLDEYVGIAPDNDQSYKYFMQTHLFNEKPFKESFLPNGLASDPEAEVKRYDKVIDEHPIDLQILGIGRNGHIGFNEPGTPRDITTHVVDLTESTIEANARFFASENDVPKQAFSMGLASIMKSKHLLLEAFGENKADAVKGMIEGPDTPELPASILQNHPDVTVIIDEAAASKLSKKY</sequence>
<dbReference type="EMBL" id="CP032744">
    <property type="protein sequence ID" value="AYJ37478.1"/>
    <property type="molecule type" value="Genomic_DNA"/>
</dbReference>
<reference evidence="6 10" key="2">
    <citation type="submission" date="2018-10" db="EMBL/GenBank/DDBJ databases">
        <title>Genome seuquencing of Lactobacillus species.</title>
        <authorList>
            <person name="Baek C."/>
            <person name="Yi H."/>
        </authorList>
    </citation>
    <scope>NUCLEOTIDE SEQUENCE [LARGE SCALE GENOMIC DNA]</scope>
    <source>
        <strain evidence="6 10">DSM 10667</strain>
    </source>
</reference>
<dbReference type="InterPro" id="IPR006148">
    <property type="entry name" value="Glc/Gal-6P_isomerase"/>
</dbReference>
<dbReference type="GeneID" id="79806065"/>
<evidence type="ECO:0000256" key="1">
    <source>
        <dbReference type="ARBA" id="ARBA00000644"/>
    </source>
</evidence>
<dbReference type="Pfam" id="PF01182">
    <property type="entry name" value="Glucosamine_iso"/>
    <property type="match status" value="1"/>
</dbReference>
<dbReference type="eggNOG" id="COG0363">
    <property type="taxonomic scope" value="Bacteria"/>
</dbReference>
<dbReference type="UniPathway" id="UPA00629">
    <property type="reaction ID" value="UER00684"/>
</dbReference>
<dbReference type="EMBL" id="SEHH01000009">
    <property type="protein sequence ID" value="TBX52767.1"/>
    <property type="molecule type" value="Genomic_DNA"/>
</dbReference>
<dbReference type="HOGENOM" id="CLU_049611_1_0_9"/>
<feature type="active site" description="For ring-opening step" evidence="4">
    <location>
        <position position="128"/>
    </location>
</feature>
<dbReference type="EC" id="3.5.99.6" evidence="4"/>
<proteinExistence type="inferred from homology"/>
<comment type="function">
    <text evidence="4">Catalyzes the reversible isomerization-deamination of glucosamine 6-phosphate (GlcN6P) to form fructose 6-phosphate (Fru6P) and ammonium ion.</text>
</comment>
<name>A0A098R7Y3_9LACO</name>
<dbReference type="FunFam" id="3.40.50.1360:FF:000003">
    <property type="entry name" value="Glucosamine-6-phosphate deaminase"/>
    <property type="match status" value="1"/>
</dbReference>
<dbReference type="GO" id="GO:0042802">
    <property type="term" value="F:identical protein binding"/>
    <property type="evidence" value="ECO:0007669"/>
    <property type="project" value="TreeGrafter"/>
</dbReference>
<dbReference type="PROSITE" id="PS01161">
    <property type="entry name" value="GLC_GALNAC_ISOMERASE"/>
    <property type="match status" value="1"/>
</dbReference>
<dbReference type="InterPro" id="IPR037171">
    <property type="entry name" value="NagB/RpiA_transferase-like"/>
</dbReference>
<evidence type="ECO:0000313" key="8">
    <source>
        <dbReference type="EMBL" id="TBX52767.1"/>
    </source>
</evidence>
<comment type="catalytic activity">
    <reaction evidence="1 4">
        <text>alpha-D-glucosamine 6-phosphate + H2O = beta-D-fructose 6-phosphate + NH4(+)</text>
        <dbReference type="Rhea" id="RHEA:12172"/>
        <dbReference type="ChEBI" id="CHEBI:15377"/>
        <dbReference type="ChEBI" id="CHEBI:28938"/>
        <dbReference type="ChEBI" id="CHEBI:57634"/>
        <dbReference type="ChEBI" id="CHEBI:75989"/>
        <dbReference type="EC" id="3.5.99.6"/>
    </reaction>
</comment>
<evidence type="ECO:0000256" key="3">
    <source>
        <dbReference type="ARBA" id="ARBA00023277"/>
    </source>
</evidence>
<dbReference type="SUPFAM" id="SSF100950">
    <property type="entry name" value="NagB/RpiA/CoA transferase-like"/>
    <property type="match status" value="1"/>
</dbReference>
<evidence type="ECO:0000313" key="9">
    <source>
        <dbReference type="Proteomes" id="UP000236162"/>
    </source>
</evidence>
<dbReference type="GO" id="GO:0019262">
    <property type="term" value="P:N-acetylneuraminate catabolic process"/>
    <property type="evidence" value="ECO:0007669"/>
    <property type="project" value="UniProtKB-UniRule"/>
</dbReference>
<comment type="similarity">
    <text evidence="4">Belongs to the glucosamine/galactosamine-6-phosphate isomerase family. NagB subfamily.</text>
</comment>
<dbReference type="GO" id="GO:0005975">
    <property type="term" value="P:carbohydrate metabolic process"/>
    <property type="evidence" value="ECO:0007669"/>
    <property type="project" value="InterPro"/>
</dbReference>
<reference evidence="8 11" key="3">
    <citation type="submission" date="2019-01" db="EMBL/GenBank/DDBJ databases">
        <title>Draft genome sequence of Lactobacillus paraplantarum OSY-TC318, a Producer of the novel lantibiotic Paraplantaracin TC318.</title>
        <authorList>
            <person name="Hussein W.E."/>
            <person name="Huang E."/>
            <person name="Yousef A.E."/>
        </authorList>
    </citation>
    <scope>NUCLEOTIDE SEQUENCE [LARGE SCALE GENOMIC DNA]</scope>
    <source>
        <strain evidence="8 11">OSY-TC318</strain>
    </source>
</reference>
<dbReference type="GO" id="GO:0005737">
    <property type="term" value="C:cytoplasm"/>
    <property type="evidence" value="ECO:0007669"/>
    <property type="project" value="TreeGrafter"/>
</dbReference>
<dbReference type="GO" id="GO:0006043">
    <property type="term" value="P:glucosamine catabolic process"/>
    <property type="evidence" value="ECO:0007669"/>
    <property type="project" value="TreeGrafter"/>
</dbReference>
<dbReference type="Proteomes" id="UP000292648">
    <property type="component" value="Unassembled WGS sequence"/>
</dbReference>
<feature type="active site" description="For ring-opening step" evidence="4">
    <location>
        <position position="135"/>
    </location>
</feature>
<keyword evidence="9" id="KW-1185">Reference proteome</keyword>
<dbReference type="EMBL" id="BDOR01000002">
    <property type="protein sequence ID" value="GBF01224.1"/>
    <property type="molecule type" value="Genomic_DNA"/>
</dbReference>
<evidence type="ECO:0000256" key="4">
    <source>
        <dbReference type="HAMAP-Rule" id="MF_01241"/>
    </source>
</evidence>
<evidence type="ECO:0000313" key="6">
    <source>
        <dbReference type="EMBL" id="AYJ37478.1"/>
    </source>
</evidence>
<feature type="active site" description="Proton acceptor; for enolization step" evidence="4">
    <location>
        <position position="62"/>
    </location>
</feature>
<dbReference type="Proteomes" id="UP000277896">
    <property type="component" value="Chromosome"/>
</dbReference>
<dbReference type="PANTHER" id="PTHR11280">
    <property type="entry name" value="GLUCOSAMINE-6-PHOSPHATE ISOMERASE"/>
    <property type="match status" value="1"/>
</dbReference>
<dbReference type="AlphaFoldDB" id="A0A098R7Y3"/>
<evidence type="ECO:0000313" key="10">
    <source>
        <dbReference type="Proteomes" id="UP000277896"/>
    </source>
</evidence>
<dbReference type="KEGG" id="lpx:ASU28_01670"/>
<evidence type="ECO:0000256" key="2">
    <source>
        <dbReference type="ARBA" id="ARBA00022801"/>
    </source>
</evidence>
<dbReference type="GO" id="GO:0004342">
    <property type="term" value="F:glucosamine-6-phosphate deaminase activity"/>
    <property type="evidence" value="ECO:0007669"/>
    <property type="project" value="UniProtKB-UniRule"/>
</dbReference>
<dbReference type="InterPro" id="IPR004547">
    <property type="entry name" value="Glucosamine6P_isomerase"/>
</dbReference>
<keyword evidence="2 4" id="KW-0378">Hydrolase</keyword>
<dbReference type="InterPro" id="IPR018321">
    <property type="entry name" value="Glucosamine6P_isomerase_CS"/>
</dbReference>
<comment type="caution">
    <text evidence="4">Lacks conserved residue(s) required for the propagation of feature annotation.</text>
</comment>
<evidence type="ECO:0000259" key="5">
    <source>
        <dbReference type="Pfam" id="PF01182"/>
    </source>
</evidence>